<dbReference type="RefSeq" id="WP_386809213.1">
    <property type="nucleotide sequence ID" value="NZ_JBHTMV010000004.1"/>
</dbReference>
<keyword evidence="3" id="KW-1185">Reference proteome</keyword>
<feature type="transmembrane region" description="Helical" evidence="1">
    <location>
        <begin position="90"/>
        <end position="109"/>
    </location>
</feature>
<protein>
    <submittedName>
        <fullName evidence="2">DUF3810 domain-containing protein</fullName>
    </submittedName>
</protein>
<dbReference type="EMBL" id="JBHTMV010000004">
    <property type="protein sequence ID" value="MFD1294019.1"/>
    <property type="molecule type" value="Genomic_DNA"/>
</dbReference>
<keyword evidence="1" id="KW-0472">Membrane</keyword>
<keyword evidence="1" id="KW-1133">Transmembrane helix</keyword>
<dbReference type="InterPro" id="IPR024294">
    <property type="entry name" value="DUF3810"/>
</dbReference>
<evidence type="ECO:0000256" key="1">
    <source>
        <dbReference type="SAM" id="Phobius"/>
    </source>
</evidence>
<name>A0ABW3WP40_9FLAO</name>
<reference evidence="3" key="1">
    <citation type="journal article" date="2019" name="Int. J. Syst. Evol. Microbiol.">
        <title>The Global Catalogue of Microorganisms (GCM) 10K type strain sequencing project: providing services to taxonomists for standard genome sequencing and annotation.</title>
        <authorList>
            <consortium name="The Broad Institute Genomics Platform"/>
            <consortium name="The Broad Institute Genome Sequencing Center for Infectious Disease"/>
            <person name="Wu L."/>
            <person name="Ma J."/>
        </authorList>
    </citation>
    <scope>NUCLEOTIDE SEQUENCE [LARGE SCALE GENOMIC DNA]</scope>
    <source>
        <strain evidence="3">CCUG 62221</strain>
    </source>
</reference>
<organism evidence="2 3">
    <name type="scientific">Lutibacter holmesii</name>
    <dbReference type="NCBI Taxonomy" id="1137985"/>
    <lineage>
        <taxon>Bacteria</taxon>
        <taxon>Pseudomonadati</taxon>
        <taxon>Bacteroidota</taxon>
        <taxon>Flavobacteriia</taxon>
        <taxon>Flavobacteriales</taxon>
        <taxon>Flavobacteriaceae</taxon>
        <taxon>Lutibacter</taxon>
    </lineage>
</organism>
<dbReference type="Proteomes" id="UP001597241">
    <property type="component" value="Unassembled WGS sequence"/>
</dbReference>
<sequence length="357" mass="41867">MKFEKSYKVLTVFLIIQWAFVQIIAQHPTFVEQYYSNGLYIFISKSLRLILGRLPFSVGDVLYAFLIIFILKSIYIAIKTRKLSFKKTFFKTGAVLSILFFLFHLNWGFNYFRTPLFERLNFNKTEYTDTELIEFTEKLIVKINKVQSLITSNDSLLVENPLTKKEIQKEAPSIYDNLQKTMPQFAYINPAVKHSLFSVPLTYMGFAGYVSPLTNEAQVNYLIPKNNYPATTCHEIAHQLGIASEKEANFVGYLATTNSNNVYFKYSGYLMALRYSLFEVYRKQPETFEKLKTTLNKGVLKDMQRSQNFWKSYQNWSEQFFKIFYDSYLKANKQQHGIDGYNKVVLLLINYHLTEEL</sequence>
<dbReference type="Pfam" id="PF12725">
    <property type="entry name" value="DUF3810"/>
    <property type="match status" value="1"/>
</dbReference>
<comment type="caution">
    <text evidence="2">The sequence shown here is derived from an EMBL/GenBank/DDBJ whole genome shotgun (WGS) entry which is preliminary data.</text>
</comment>
<proteinExistence type="predicted"/>
<accession>A0ABW3WP40</accession>
<keyword evidence="1" id="KW-0812">Transmembrane</keyword>
<gene>
    <name evidence="2" type="ORF">ACFQ5N_09250</name>
</gene>
<evidence type="ECO:0000313" key="3">
    <source>
        <dbReference type="Proteomes" id="UP001597241"/>
    </source>
</evidence>
<evidence type="ECO:0000313" key="2">
    <source>
        <dbReference type="EMBL" id="MFD1294019.1"/>
    </source>
</evidence>